<gene>
    <name evidence="2" type="ORF">E2605_05370</name>
</gene>
<dbReference type="Pfam" id="PF03572">
    <property type="entry name" value="Peptidase_S41"/>
    <property type="match status" value="1"/>
</dbReference>
<protein>
    <recommendedName>
        <fullName evidence="1">Tail specific protease domain-containing protein</fullName>
    </recommendedName>
</protein>
<dbReference type="SUPFAM" id="SSF52096">
    <property type="entry name" value="ClpP/crotonase"/>
    <property type="match status" value="1"/>
</dbReference>
<dbReference type="InterPro" id="IPR005151">
    <property type="entry name" value="Tail-specific_protease"/>
</dbReference>
<dbReference type="RefSeq" id="WP_134435750.1">
    <property type="nucleotide sequence ID" value="NZ_SOML01000002.1"/>
</dbReference>
<dbReference type="Proteomes" id="UP000297861">
    <property type="component" value="Unassembled WGS sequence"/>
</dbReference>
<dbReference type="EMBL" id="SOML01000002">
    <property type="protein sequence ID" value="TFD98050.1"/>
    <property type="molecule type" value="Genomic_DNA"/>
</dbReference>
<evidence type="ECO:0000313" key="2">
    <source>
        <dbReference type="EMBL" id="TFD98050.1"/>
    </source>
</evidence>
<dbReference type="Gene3D" id="3.90.226.10">
    <property type="entry name" value="2-enoyl-CoA Hydratase, Chain A, domain 1"/>
    <property type="match status" value="1"/>
</dbReference>
<proteinExistence type="predicted"/>
<keyword evidence="3" id="KW-1185">Reference proteome</keyword>
<comment type="caution">
    <text evidence="2">The sequence shown here is derived from an EMBL/GenBank/DDBJ whole genome shotgun (WGS) entry which is preliminary data.</text>
</comment>
<organism evidence="2 3">
    <name type="scientific">Dysgonomonas capnocytophagoides</name>
    <dbReference type="NCBI Taxonomy" id="45254"/>
    <lineage>
        <taxon>Bacteria</taxon>
        <taxon>Pseudomonadati</taxon>
        <taxon>Bacteroidota</taxon>
        <taxon>Bacteroidia</taxon>
        <taxon>Bacteroidales</taxon>
        <taxon>Dysgonomonadaceae</taxon>
        <taxon>Dysgonomonas</taxon>
    </lineage>
</organism>
<sequence>MIRKELFLAITIAIGGLFSWACSNNNGSDPVIEFSDEANDSILKLMKANYCWNLPTETPDIMMNSDAFFKKLLNSKDTVSWIKLIADIPTATTAYDIGFEYAANRYDDGKTYYAILYVKKGTKAEKVEIERGYLITHVSPTGLAKDTIAVTKDNYNTLLPNCITSGKQFSILYRRPGSGEAASTFNPEDVAVSPSKVQDPLYYSNADIFPASGKKIGYIVYNHFLSAGTYLSPLISKLNEFKNQGVETLILDLRYNATGGYDYLSALGSSLVKTQDQGAAFAYLAREDASKDIAYKFSTDKTIQNLGSQLESIYVITGQSTAGPSETLIHALRAYWGDKIVITGEDMKGQNLATSNQVAIKLSDGSSKWAVKIALGHFADKNKNYSYRTKVNNELKEINTESGTKTQLKPLGDIKEYVLKGTLEEITGLTIDPDKRSAKVSNWPSPVEYLGSSIKSEQGTISIDNLRP</sequence>
<dbReference type="AlphaFoldDB" id="A0A4Y8LAJ4"/>
<evidence type="ECO:0000259" key="1">
    <source>
        <dbReference type="Pfam" id="PF03572"/>
    </source>
</evidence>
<dbReference type="GO" id="GO:0006508">
    <property type="term" value="P:proteolysis"/>
    <property type="evidence" value="ECO:0007669"/>
    <property type="project" value="InterPro"/>
</dbReference>
<accession>A0A4Y8LAJ4</accession>
<reference evidence="2 3" key="1">
    <citation type="submission" date="2019-03" db="EMBL/GenBank/DDBJ databases">
        <title>San Antonio Military Medical Center submission to MRSN (WRAIR), pending publication.</title>
        <authorList>
            <person name="Blyth D.M."/>
            <person name="Mccarthy S.L."/>
            <person name="Schall S.E."/>
            <person name="Stam J.A."/>
            <person name="Ong A.C."/>
            <person name="Mcgann P.T."/>
        </authorList>
    </citation>
    <scope>NUCLEOTIDE SEQUENCE [LARGE SCALE GENOMIC DNA]</scope>
    <source>
        <strain evidence="2 3">MRSN571793</strain>
    </source>
</reference>
<evidence type="ECO:0000313" key="3">
    <source>
        <dbReference type="Proteomes" id="UP000297861"/>
    </source>
</evidence>
<dbReference type="InterPro" id="IPR029045">
    <property type="entry name" value="ClpP/crotonase-like_dom_sf"/>
</dbReference>
<name>A0A4Y8LAJ4_9BACT</name>
<dbReference type="STRING" id="1121485.GCA_000426485_02533"/>
<dbReference type="Gene3D" id="2.30.42.10">
    <property type="match status" value="1"/>
</dbReference>
<dbReference type="Gene3D" id="3.30.750.170">
    <property type="match status" value="1"/>
</dbReference>
<dbReference type="InterPro" id="IPR036034">
    <property type="entry name" value="PDZ_sf"/>
</dbReference>
<dbReference type="GO" id="GO:0008236">
    <property type="term" value="F:serine-type peptidase activity"/>
    <property type="evidence" value="ECO:0007669"/>
    <property type="project" value="InterPro"/>
</dbReference>
<dbReference type="OrthoDB" id="7168509at2"/>
<feature type="domain" description="Tail specific protease" evidence="1">
    <location>
        <begin position="215"/>
        <end position="385"/>
    </location>
</feature>